<dbReference type="InterPro" id="IPR003439">
    <property type="entry name" value="ABC_transporter-like_ATP-bd"/>
</dbReference>
<dbReference type="PROSITE" id="PS50893">
    <property type="entry name" value="ABC_TRANSPORTER_2"/>
    <property type="match status" value="2"/>
</dbReference>
<dbReference type="Proteomes" id="UP001499979">
    <property type="component" value="Unassembled WGS sequence"/>
</dbReference>
<keyword evidence="3" id="KW-0547">Nucleotide-binding</keyword>
<dbReference type="InterPro" id="IPR027417">
    <property type="entry name" value="P-loop_NTPase"/>
</dbReference>
<keyword evidence="2" id="KW-0677">Repeat</keyword>
<gene>
    <name evidence="6" type="ORF">GCM10009606_00270</name>
</gene>
<dbReference type="RefSeq" id="WP_343904559.1">
    <property type="nucleotide sequence ID" value="NZ_BAAAJE010000001.1"/>
</dbReference>
<evidence type="ECO:0000313" key="6">
    <source>
        <dbReference type="EMBL" id="GAA1124573.1"/>
    </source>
</evidence>
<sequence>MTHQIPALEMTGISKRFPGVVALDAVDFQLLQGETHVLFGENGAGKSTLISIMAGAASSDSGTVRLAGRETSLRNVADARRLGVSAVFQEFSLAPTLSVAENVVMGEQPSRAGVVSHRAVRELAHRRLGELGFEIPLDAPVETLTRAEQQMVEIAKAFRSDLKVLILDEPTASLNDTECERLYELVGDLNRRGVGVVYVTHRMGEIRRLADRVTVLRDGRYVTTVPGTTSSEELIRLMTGRVMDQIYPTIPPPTSTVALSAVGLTTRDQAVSDASFEVRKGEIVGFAGLMGSGKSHAARACAGVERLAAGHLELHGRRVTGASVAQSLRNRVVYLPPDRKSEGLLLNRPLRESVSLPWLGRYSWARTLVRRRSEQRDVADVLRMMKLSPPDPDRNAEAYSGGNQQKALLGRALLRECEVLLLDEPTVGVDVGARVSIYQRVADIAEGGAGVVIVSSDLPEVLHLCHRVYVFCQGRITAHLQGDEINEERVLQHMMHWDETEAVG</sequence>
<evidence type="ECO:0000313" key="7">
    <source>
        <dbReference type="Proteomes" id="UP001499979"/>
    </source>
</evidence>
<dbReference type="EMBL" id="BAAAJE010000001">
    <property type="protein sequence ID" value="GAA1124573.1"/>
    <property type="molecule type" value="Genomic_DNA"/>
</dbReference>
<evidence type="ECO:0000256" key="1">
    <source>
        <dbReference type="ARBA" id="ARBA00022448"/>
    </source>
</evidence>
<dbReference type="CDD" id="cd03215">
    <property type="entry name" value="ABC_Carb_Monos_II"/>
    <property type="match status" value="1"/>
</dbReference>
<dbReference type="SUPFAM" id="SSF52540">
    <property type="entry name" value="P-loop containing nucleoside triphosphate hydrolases"/>
    <property type="match status" value="2"/>
</dbReference>
<dbReference type="InterPro" id="IPR017871">
    <property type="entry name" value="ABC_transporter-like_CS"/>
</dbReference>
<feature type="domain" description="ABC transporter" evidence="5">
    <location>
        <begin position="254"/>
        <end position="498"/>
    </location>
</feature>
<dbReference type="InterPro" id="IPR050107">
    <property type="entry name" value="ABC_carbohydrate_import_ATPase"/>
</dbReference>
<dbReference type="SMART" id="SM00382">
    <property type="entry name" value="AAA"/>
    <property type="match status" value="2"/>
</dbReference>
<dbReference type="InterPro" id="IPR003593">
    <property type="entry name" value="AAA+_ATPase"/>
</dbReference>
<evidence type="ECO:0000256" key="2">
    <source>
        <dbReference type="ARBA" id="ARBA00022737"/>
    </source>
</evidence>
<dbReference type="Pfam" id="PF00005">
    <property type="entry name" value="ABC_tran"/>
    <property type="match status" value="2"/>
</dbReference>
<evidence type="ECO:0000256" key="3">
    <source>
        <dbReference type="ARBA" id="ARBA00022741"/>
    </source>
</evidence>
<dbReference type="PANTHER" id="PTHR43790:SF9">
    <property type="entry name" value="GALACTOFURANOSE TRANSPORTER ATP-BINDING PROTEIN YTFR"/>
    <property type="match status" value="1"/>
</dbReference>
<dbReference type="PROSITE" id="PS00211">
    <property type="entry name" value="ABC_TRANSPORTER_1"/>
    <property type="match status" value="1"/>
</dbReference>
<evidence type="ECO:0000256" key="4">
    <source>
        <dbReference type="ARBA" id="ARBA00022840"/>
    </source>
</evidence>
<keyword evidence="1" id="KW-0813">Transport</keyword>
<name>A0ABP4EPT1_9ACTN</name>
<dbReference type="CDD" id="cd03216">
    <property type="entry name" value="ABC_Carb_Monos_I"/>
    <property type="match status" value="1"/>
</dbReference>
<protein>
    <submittedName>
        <fullName evidence="6">Sugar ABC transporter ATP-binding protein</fullName>
    </submittedName>
</protein>
<dbReference type="PANTHER" id="PTHR43790">
    <property type="entry name" value="CARBOHYDRATE TRANSPORT ATP-BINDING PROTEIN MG119-RELATED"/>
    <property type="match status" value="1"/>
</dbReference>
<feature type="domain" description="ABC transporter" evidence="5">
    <location>
        <begin position="8"/>
        <end position="243"/>
    </location>
</feature>
<proteinExistence type="predicted"/>
<reference evidence="7" key="1">
    <citation type="journal article" date="2019" name="Int. J. Syst. Evol. Microbiol.">
        <title>The Global Catalogue of Microorganisms (GCM) 10K type strain sequencing project: providing services to taxonomists for standard genome sequencing and annotation.</title>
        <authorList>
            <consortium name="The Broad Institute Genomics Platform"/>
            <consortium name="The Broad Institute Genome Sequencing Center for Infectious Disease"/>
            <person name="Wu L."/>
            <person name="Ma J."/>
        </authorList>
    </citation>
    <scope>NUCLEOTIDE SEQUENCE [LARGE SCALE GENOMIC DNA]</scope>
    <source>
        <strain evidence="7">JCM 11813</strain>
    </source>
</reference>
<organism evidence="6 7">
    <name type="scientific">Nocardioides aquiterrae</name>
    <dbReference type="NCBI Taxonomy" id="203799"/>
    <lineage>
        <taxon>Bacteria</taxon>
        <taxon>Bacillati</taxon>
        <taxon>Actinomycetota</taxon>
        <taxon>Actinomycetes</taxon>
        <taxon>Propionibacteriales</taxon>
        <taxon>Nocardioidaceae</taxon>
        <taxon>Nocardioides</taxon>
    </lineage>
</organism>
<accession>A0ABP4EPT1</accession>
<evidence type="ECO:0000259" key="5">
    <source>
        <dbReference type="PROSITE" id="PS50893"/>
    </source>
</evidence>
<dbReference type="Gene3D" id="3.40.50.300">
    <property type="entry name" value="P-loop containing nucleotide triphosphate hydrolases"/>
    <property type="match status" value="2"/>
</dbReference>
<keyword evidence="4 6" id="KW-0067">ATP-binding</keyword>
<keyword evidence="7" id="KW-1185">Reference proteome</keyword>
<comment type="caution">
    <text evidence="6">The sequence shown here is derived from an EMBL/GenBank/DDBJ whole genome shotgun (WGS) entry which is preliminary data.</text>
</comment>
<dbReference type="GO" id="GO:0005524">
    <property type="term" value="F:ATP binding"/>
    <property type="evidence" value="ECO:0007669"/>
    <property type="project" value="UniProtKB-KW"/>
</dbReference>